<feature type="region of interest" description="Disordered" evidence="2">
    <location>
        <begin position="1"/>
        <end position="20"/>
    </location>
</feature>
<comment type="caution">
    <text evidence="3">The sequence shown here is derived from an EMBL/GenBank/DDBJ whole genome shotgun (WGS) entry which is preliminary data.</text>
</comment>
<dbReference type="Proteomes" id="UP000076744">
    <property type="component" value="Unassembled WGS sequence"/>
</dbReference>
<evidence type="ECO:0000313" key="3">
    <source>
        <dbReference type="EMBL" id="OAA33848.1"/>
    </source>
</evidence>
<dbReference type="EMBL" id="AZHB01000260">
    <property type="protein sequence ID" value="OAA33848.1"/>
    <property type="molecule type" value="Genomic_DNA"/>
</dbReference>
<feature type="compositionally biased region" description="Low complexity" evidence="2">
    <location>
        <begin position="1"/>
        <end position="18"/>
    </location>
</feature>
<dbReference type="AlphaFoldDB" id="A0A166VN76"/>
<feature type="region of interest" description="Disordered" evidence="2">
    <location>
        <begin position="33"/>
        <end position="64"/>
    </location>
</feature>
<keyword evidence="4" id="KW-1185">Reference proteome</keyword>
<keyword evidence="1" id="KW-0175">Coiled coil</keyword>
<proteinExistence type="predicted"/>
<reference evidence="3 4" key="1">
    <citation type="journal article" date="2016" name="Genome Biol. Evol.">
        <title>Divergent and convergent evolution of fungal pathogenicity.</title>
        <authorList>
            <person name="Shang Y."/>
            <person name="Xiao G."/>
            <person name="Zheng P."/>
            <person name="Cen K."/>
            <person name="Zhan S."/>
            <person name="Wang C."/>
        </authorList>
    </citation>
    <scope>NUCLEOTIDE SEQUENCE [LARGE SCALE GENOMIC DNA]</scope>
    <source>
        <strain evidence="3 4">ARSEF 2679</strain>
    </source>
</reference>
<feature type="coiled-coil region" evidence="1">
    <location>
        <begin position="72"/>
        <end position="112"/>
    </location>
</feature>
<accession>A0A166VN76</accession>
<sequence length="144" mass="15893">MADAMMSAAPPSDASPEDLMNTMNQLKRMIESMRERGPEEGPPLSYLPSMSQDGASASAGYENHGQEIEYLRREAETRKKELKSMQQGLESVKNVTKQLEEAYNSLKKMVNESLQGLQGQLSLLINTCPLQGDDPFAYPPLPSA</sequence>
<dbReference type="GeneID" id="30026352"/>
<gene>
    <name evidence="3" type="ORF">ISF_10060</name>
</gene>
<dbReference type="RefSeq" id="XP_018699153.1">
    <property type="nucleotide sequence ID" value="XM_018853656.1"/>
</dbReference>
<protein>
    <submittedName>
        <fullName evidence="3">Uncharacterized protein</fullName>
    </submittedName>
</protein>
<evidence type="ECO:0000256" key="1">
    <source>
        <dbReference type="SAM" id="Coils"/>
    </source>
</evidence>
<dbReference type="OrthoDB" id="4870628at2759"/>
<organism evidence="3 4">
    <name type="scientific">Cordyceps fumosorosea (strain ARSEF 2679)</name>
    <name type="common">Isaria fumosorosea</name>
    <dbReference type="NCBI Taxonomy" id="1081104"/>
    <lineage>
        <taxon>Eukaryota</taxon>
        <taxon>Fungi</taxon>
        <taxon>Dikarya</taxon>
        <taxon>Ascomycota</taxon>
        <taxon>Pezizomycotina</taxon>
        <taxon>Sordariomycetes</taxon>
        <taxon>Hypocreomycetidae</taxon>
        <taxon>Hypocreales</taxon>
        <taxon>Cordycipitaceae</taxon>
        <taxon>Cordyceps</taxon>
    </lineage>
</organism>
<evidence type="ECO:0000313" key="4">
    <source>
        <dbReference type="Proteomes" id="UP000076744"/>
    </source>
</evidence>
<evidence type="ECO:0000256" key="2">
    <source>
        <dbReference type="SAM" id="MobiDB-lite"/>
    </source>
</evidence>
<name>A0A166VN76_CORFA</name>